<dbReference type="GO" id="GO:0009252">
    <property type="term" value="P:peptidoglycan biosynthetic process"/>
    <property type="evidence" value="ECO:0007669"/>
    <property type="project" value="UniProtKB-UniRule"/>
</dbReference>
<dbReference type="Gene3D" id="3.90.190.20">
    <property type="entry name" value="Mur ligase, C-terminal domain"/>
    <property type="match status" value="1"/>
</dbReference>
<sequence>MSYNVRAQTYVVGGLGVTGQACVRFLQQQGAQVKAFDTRASVSLPNEIDVEVTLGSLTAAYFDGVDVLVLSPGLSPAIEQVQLAQRAGVEVIGDVELFARLNETPVIGITGSNGKTTVTLLTTHMLNHCGLKAVAAGNVGLPVLDTLANDYDVIVLELSSFQLETTSSLALQAATILNISDDHLDRHQTFENYVQAKQRIFLHCNTAVVWRDTEHCAPQSTVNKLSYYGLSDVSEGIGFRDNAITLHGEPLLDANQIQLAGTHNVLNVMASLALCEGLQATMNVNLIDAAQSVTTFKSAPHRCVEIANINGVRWIDDSKATNVGATLAALQGLAPLTEGNIILVAGGDAKGGDINQLADVVKNEVSHIVAMGKDAHQFAAMFERTQIVKDMDEAVDYAFSHAKPNDVVLLSPACASLDMFDNYIHRAQVFASAVKQRSQA</sequence>
<dbReference type="NCBIfam" id="TIGR01087">
    <property type="entry name" value="murD"/>
    <property type="match status" value="1"/>
</dbReference>
<dbReference type="InterPro" id="IPR036565">
    <property type="entry name" value="Mur-like_cat_sf"/>
</dbReference>
<dbReference type="Pfam" id="PF08245">
    <property type="entry name" value="Mur_ligase_M"/>
    <property type="match status" value="1"/>
</dbReference>
<evidence type="ECO:0000256" key="3">
    <source>
        <dbReference type="ARBA" id="ARBA00022490"/>
    </source>
</evidence>
<dbReference type="GO" id="GO:0008764">
    <property type="term" value="F:UDP-N-acetylmuramoylalanine-D-glutamate ligase activity"/>
    <property type="evidence" value="ECO:0007669"/>
    <property type="project" value="UniProtKB-UniRule"/>
</dbReference>
<evidence type="ECO:0000313" key="12">
    <source>
        <dbReference type="Proteomes" id="UP000056090"/>
    </source>
</evidence>
<evidence type="ECO:0000256" key="2">
    <source>
        <dbReference type="ARBA" id="ARBA00004752"/>
    </source>
</evidence>
<comment type="catalytic activity">
    <reaction evidence="7 8">
        <text>UDP-N-acetyl-alpha-D-muramoyl-L-alanine + D-glutamate + ATP = UDP-N-acetyl-alpha-D-muramoyl-L-alanyl-D-glutamate + ADP + phosphate + H(+)</text>
        <dbReference type="Rhea" id="RHEA:16429"/>
        <dbReference type="ChEBI" id="CHEBI:15378"/>
        <dbReference type="ChEBI" id="CHEBI:29986"/>
        <dbReference type="ChEBI" id="CHEBI:30616"/>
        <dbReference type="ChEBI" id="CHEBI:43474"/>
        <dbReference type="ChEBI" id="CHEBI:83898"/>
        <dbReference type="ChEBI" id="CHEBI:83900"/>
        <dbReference type="ChEBI" id="CHEBI:456216"/>
        <dbReference type="EC" id="6.3.2.9"/>
    </reaction>
</comment>
<keyword evidence="3 7" id="KW-0963">Cytoplasm</keyword>
<keyword evidence="6 7" id="KW-0067">ATP-binding</keyword>
<keyword evidence="7 8" id="KW-0132">Cell division</keyword>
<dbReference type="SUPFAM" id="SSF53244">
    <property type="entry name" value="MurD-like peptide ligases, peptide-binding domain"/>
    <property type="match status" value="1"/>
</dbReference>
<dbReference type="GO" id="GO:0071555">
    <property type="term" value="P:cell wall organization"/>
    <property type="evidence" value="ECO:0007669"/>
    <property type="project" value="UniProtKB-KW"/>
</dbReference>
<dbReference type="Gene3D" id="3.40.1190.10">
    <property type="entry name" value="Mur-like, catalytic domain"/>
    <property type="match status" value="1"/>
</dbReference>
<gene>
    <name evidence="7" type="primary">murD</name>
    <name evidence="11" type="ORF">EP13_14465</name>
</gene>
<comment type="subcellular location">
    <subcellularLocation>
        <location evidence="1 7 8">Cytoplasm</location>
    </subcellularLocation>
</comment>
<dbReference type="InterPro" id="IPR005762">
    <property type="entry name" value="MurD"/>
</dbReference>
<keyword evidence="5 7" id="KW-0547">Nucleotide-binding</keyword>
<proteinExistence type="inferred from homology"/>
<evidence type="ECO:0000256" key="5">
    <source>
        <dbReference type="ARBA" id="ARBA00022741"/>
    </source>
</evidence>
<evidence type="ECO:0000259" key="9">
    <source>
        <dbReference type="Pfam" id="PF02875"/>
    </source>
</evidence>
<evidence type="ECO:0000259" key="10">
    <source>
        <dbReference type="Pfam" id="PF08245"/>
    </source>
</evidence>
<dbReference type="EC" id="6.3.2.9" evidence="7 8"/>
<dbReference type="GO" id="GO:0008360">
    <property type="term" value="P:regulation of cell shape"/>
    <property type="evidence" value="ECO:0007669"/>
    <property type="project" value="UniProtKB-KW"/>
</dbReference>
<dbReference type="HAMAP" id="MF_00639">
    <property type="entry name" value="MurD"/>
    <property type="match status" value="1"/>
</dbReference>
<evidence type="ECO:0000256" key="7">
    <source>
        <dbReference type="HAMAP-Rule" id="MF_00639"/>
    </source>
</evidence>
<feature type="domain" description="Mur ligase C-terminal" evidence="9">
    <location>
        <begin position="301"/>
        <end position="414"/>
    </location>
</feature>
<dbReference type="Proteomes" id="UP000056090">
    <property type="component" value="Chromosome"/>
</dbReference>
<keyword evidence="7 8" id="KW-0131">Cell cycle</keyword>
<keyword evidence="12" id="KW-1185">Reference proteome</keyword>
<organism evidence="11 12">
    <name type="scientific">Alteromonas australica</name>
    <dbReference type="NCBI Taxonomy" id="589873"/>
    <lineage>
        <taxon>Bacteria</taxon>
        <taxon>Pseudomonadati</taxon>
        <taxon>Pseudomonadota</taxon>
        <taxon>Gammaproteobacteria</taxon>
        <taxon>Alteromonadales</taxon>
        <taxon>Alteromonadaceae</taxon>
        <taxon>Alteromonas/Salinimonas group</taxon>
        <taxon>Alteromonas</taxon>
    </lineage>
</organism>
<dbReference type="RefSeq" id="WP_044057847.1">
    <property type="nucleotide sequence ID" value="NZ_CBCSKJ010000002.1"/>
</dbReference>
<evidence type="ECO:0000256" key="4">
    <source>
        <dbReference type="ARBA" id="ARBA00022598"/>
    </source>
</evidence>
<dbReference type="AlphaFoldDB" id="A0A075P232"/>
<dbReference type="PANTHER" id="PTHR43692">
    <property type="entry name" value="UDP-N-ACETYLMURAMOYLALANINE--D-GLUTAMATE LIGASE"/>
    <property type="match status" value="1"/>
</dbReference>
<accession>A0A075P232</accession>
<dbReference type="Pfam" id="PF21799">
    <property type="entry name" value="MurD-like_N"/>
    <property type="match status" value="1"/>
</dbReference>
<evidence type="ECO:0000256" key="6">
    <source>
        <dbReference type="ARBA" id="ARBA00022840"/>
    </source>
</evidence>
<dbReference type="SUPFAM" id="SSF51984">
    <property type="entry name" value="MurCD N-terminal domain"/>
    <property type="match status" value="1"/>
</dbReference>
<dbReference type="PROSITE" id="PS51257">
    <property type="entry name" value="PROKAR_LIPOPROTEIN"/>
    <property type="match status" value="1"/>
</dbReference>
<feature type="binding site" evidence="7">
    <location>
        <begin position="111"/>
        <end position="117"/>
    </location>
    <ligand>
        <name>ATP</name>
        <dbReference type="ChEBI" id="CHEBI:30616"/>
    </ligand>
</feature>
<name>A0A075P232_9ALTE</name>
<comment type="similarity">
    <text evidence="7">Belongs to the MurCDEF family.</text>
</comment>
<dbReference type="InterPro" id="IPR036615">
    <property type="entry name" value="Mur_ligase_C_dom_sf"/>
</dbReference>
<comment type="pathway">
    <text evidence="2 7 8">Cell wall biogenesis; peptidoglycan biosynthesis.</text>
</comment>
<dbReference type="eggNOG" id="COG0771">
    <property type="taxonomic scope" value="Bacteria"/>
</dbReference>
<dbReference type="InterPro" id="IPR004101">
    <property type="entry name" value="Mur_ligase_C"/>
</dbReference>
<evidence type="ECO:0000256" key="8">
    <source>
        <dbReference type="RuleBase" id="RU003664"/>
    </source>
</evidence>
<dbReference type="UniPathway" id="UPA00219"/>
<dbReference type="GO" id="GO:0005524">
    <property type="term" value="F:ATP binding"/>
    <property type="evidence" value="ECO:0007669"/>
    <property type="project" value="UniProtKB-UniRule"/>
</dbReference>
<dbReference type="SUPFAM" id="SSF53623">
    <property type="entry name" value="MurD-like peptide ligases, catalytic domain"/>
    <property type="match status" value="1"/>
</dbReference>
<keyword evidence="7 8" id="KW-0961">Cell wall biogenesis/degradation</keyword>
<evidence type="ECO:0000313" key="11">
    <source>
        <dbReference type="EMBL" id="AIF99788.1"/>
    </source>
</evidence>
<dbReference type="Gene3D" id="3.40.50.720">
    <property type="entry name" value="NAD(P)-binding Rossmann-like Domain"/>
    <property type="match status" value="1"/>
</dbReference>
<dbReference type="GO" id="GO:0005737">
    <property type="term" value="C:cytoplasm"/>
    <property type="evidence" value="ECO:0007669"/>
    <property type="project" value="UniProtKB-SubCell"/>
</dbReference>
<keyword evidence="7 8" id="KW-0133">Cell shape</keyword>
<dbReference type="Pfam" id="PF02875">
    <property type="entry name" value="Mur_ligase_C"/>
    <property type="match status" value="1"/>
</dbReference>
<protein>
    <recommendedName>
        <fullName evidence="7 8">UDP-N-acetylmuramoylalanine--D-glutamate ligase</fullName>
        <ecNumber evidence="7 8">6.3.2.9</ecNumber>
    </recommendedName>
    <alternativeName>
        <fullName evidence="7">D-glutamic acid-adding enzyme</fullName>
    </alternativeName>
    <alternativeName>
        <fullName evidence="7">UDP-N-acetylmuramoyl-L-alanyl-D-glutamate synthetase</fullName>
    </alternativeName>
</protein>
<dbReference type="GeneID" id="78256097"/>
<dbReference type="KEGG" id="aal:EP13_14465"/>
<evidence type="ECO:0000256" key="1">
    <source>
        <dbReference type="ARBA" id="ARBA00004496"/>
    </source>
</evidence>
<feature type="domain" description="Mur ligase central" evidence="10">
    <location>
        <begin position="109"/>
        <end position="274"/>
    </location>
</feature>
<keyword evidence="4 7" id="KW-0436">Ligase</keyword>
<dbReference type="GO" id="GO:0051301">
    <property type="term" value="P:cell division"/>
    <property type="evidence" value="ECO:0007669"/>
    <property type="project" value="UniProtKB-KW"/>
</dbReference>
<keyword evidence="7 8" id="KW-0573">Peptidoglycan synthesis</keyword>
<dbReference type="EMBL" id="CP008849">
    <property type="protein sequence ID" value="AIF99788.1"/>
    <property type="molecule type" value="Genomic_DNA"/>
</dbReference>
<reference evidence="11 12" key="1">
    <citation type="submission" date="2014-06" db="EMBL/GenBank/DDBJ databases">
        <title>Genomes of Alteromonas australica, a world apart.</title>
        <authorList>
            <person name="Gonzaga A."/>
            <person name="Lopez-Perez M."/>
            <person name="Rodriguez-Valera F."/>
        </authorList>
    </citation>
    <scope>NUCLEOTIDE SEQUENCE [LARGE SCALE GENOMIC DNA]</scope>
    <source>
        <strain evidence="11 12">H 17</strain>
    </source>
</reference>
<dbReference type="InterPro" id="IPR013221">
    <property type="entry name" value="Mur_ligase_cen"/>
</dbReference>
<comment type="function">
    <text evidence="7 8">Cell wall formation. Catalyzes the addition of glutamate to the nucleotide precursor UDP-N-acetylmuramoyl-L-alanine (UMA).</text>
</comment>
<dbReference type="PANTHER" id="PTHR43692:SF1">
    <property type="entry name" value="UDP-N-ACETYLMURAMOYLALANINE--D-GLUTAMATE LIGASE"/>
    <property type="match status" value="1"/>
</dbReference>